<feature type="region of interest" description="Disordered" evidence="1">
    <location>
        <begin position="67"/>
        <end position="100"/>
    </location>
</feature>
<protein>
    <submittedName>
        <fullName evidence="2">Uncharacterized protein</fullName>
    </submittedName>
</protein>
<name>A0A432MD72_9BACT</name>
<evidence type="ECO:0000313" key="2">
    <source>
        <dbReference type="EMBL" id="RUL81693.1"/>
    </source>
</evidence>
<reference evidence="2 3" key="1">
    <citation type="submission" date="2018-12" db="EMBL/GenBank/DDBJ databases">
        <authorList>
            <person name="Toschakov S.V."/>
        </authorList>
    </citation>
    <scope>NUCLEOTIDE SEQUENCE [LARGE SCALE GENOMIC DNA]</scope>
    <source>
        <strain evidence="2 3">GM2012</strain>
    </source>
</reference>
<evidence type="ECO:0000313" key="3">
    <source>
        <dbReference type="Proteomes" id="UP000280296"/>
    </source>
</evidence>
<accession>A0A432MD72</accession>
<reference evidence="2 3" key="2">
    <citation type="submission" date="2019-01" db="EMBL/GenBank/DDBJ databases">
        <title>Tautonia sociabilis, a novel thermotolerant planctomycete of Isosphaeraceae family, isolated from a 4000 m deep subterranean habitat.</title>
        <authorList>
            <person name="Kovaleva O.L."/>
            <person name="Elcheninov A.G."/>
            <person name="Van Heerden E."/>
            <person name="Toshchakov S.V."/>
            <person name="Novikov A."/>
            <person name="Bonch-Osmolovskaya E.A."/>
            <person name="Kublanov I.V."/>
        </authorList>
    </citation>
    <scope>NUCLEOTIDE SEQUENCE [LARGE SCALE GENOMIC DNA]</scope>
    <source>
        <strain evidence="2 3">GM2012</strain>
    </source>
</reference>
<dbReference type="AlphaFoldDB" id="A0A432MD72"/>
<sequence>MPFGRSIEETSGDSSVSVPAAATFTIPSSSNPIMGLVHAMIDRLEISSTAVPLIKKAHIPVATMAIDPATPASSSHPVVPLPGPSNESQPRPNKSGSETA</sequence>
<comment type="caution">
    <text evidence="2">The sequence shown here is derived from an EMBL/GenBank/DDBJ whole genome shotgun (WGS) entry which is preliminary data.</text>
</comment>
<gene>
    <name evidence="2" type="ORF">TsocGM_24755</name>
</gene>
<proteinExistence type="predicted"/>
<evidence type="ECO:0000256" key="1">
    <source>
        <dbReference type="SAM" id="MobiDB-lite"/>
    </source>
</evidence>
<dbReference type="RefSeq" id="WP_126728142.1">
    <property type="nucleotide sequence ID" value="NZ_RYZH01000087.1"/>
</dbReference>
<dbReference type="EMBL" id="RYZH01000087">
    <property type="protein sequence ID" value="RUL81693.1"/>
    <property type="molecule type" value="Genomic_DNA"/>
</dbReference>
<feature type="compositionally biased region" description="Polar residues" evidence="1">
    <location>
        <begin position="85"/>
        <end position="100"/>
    </location>
</feature>
<organism evidence="2 3">
    <name type="scientific">Tautonia sociabilis</name>
    <dbReference type="NCBI Taxonomy" id="2080755"/>
    <lineage>
        <taxon>Bacteria</taxon>
        <taxon>Pseudomonadati</taxon>
        <taxon>Planctomycetota</taxon>
        <taxon>Planctomycetia</taxon>
        <taxon>Isosphaerales</taxon>
        <taxon>Isosphaeraceae</taxon>
        <taxon>Tautonia</taxon>
    </lineage>
</organism>
<keyword evidence="3" id="KW-1185">Reference proteome</keyword>
<dbReference type="Proteomes" id="UP000280296">
    <property type="component" value="Unassembled WGS sequence"/>
</dbReference>